<evidence type="ECO:0000313" key="8">
    <source>
        <dbReference type="Proteomes" id="UP000298663"/>
    </source>
</evidence>
<evidence type="ECO:0000313" key="7">
    <source>
        <dbReference type="EMBL" id="TKR81648.1"/>
    </source>
</evidence>
<comment type="subunit">
    <text evidence="6">Component of the proteasome complex.</text>
</comment>
<comment type="function">
    <text evidence="4">Non-catalytic component of the proteasome, a multicatalytic proteinase complex which is characterized by its ability to cleave peptides with Arg, Phe, Tyr, Leu, and Glu adjacent to the leaving group at neutral or slightly basic pH. The proteasome has an ATP-dependent proteolytic activity.</text>
</comment>
<evidence type="ECO:0000256" key="4">
    <source>
        <dbReference type="ARBA" id="ARBA00024953"/>
    </source>
</evidence>
<accession>A0A4U5NFA6</accession>
<dbReference type="InterPro" id="IPR023333">
    <property type="entry name" value="Proteasome_suB-type"/>
</dbReference>
<reference evidence="7 8" key="1">
    <citation type="journal article" date="2015" name="Genome Biol.">
        <title>Comparative genomics of Steinernema reveals deeply conserved gene regulatory networks.</title>
        <authorList>
            <person name="Dillman A.R."/>
            <person name="Macchietto M."/>
            <person name="Porter C.F."/>
            <person name="Rogers A."/>
            <person name="Williams B."/>
            <person name="Antoshechkin I."/>
            <person name="Lee M.M."/>
            <person name="Goodwin Z."/>
            <person name="Lu X."/>
            <person name="Lewis E.E."/>
            <person name="Goodrich-Blair H."/>
            <person name="Stock S.P."/>
            <person name="Adams B.J."/>
            <person name="Sternberg P.W."/>
            <person name="Mortazavi A."/>
        </authorList>
    </citation>
    <scope>NUCLEOTIDE SEQUENCE [LARGE SCALE GENOMIC DNA]</scope>
    <source>
        <strain evidence="7 8">ALL</strain>
    </source>
</reference>
<dbReference type="InterPro" id="IPR001353">
    <property type="entry name" value="Proteasome_sua/b"/>
</dbReference>
<protein>
    <recommendedName>
        <fullName evidence="6">Proteasome subunit beta</fullName>
    </recommendedName>
</protein>
<dbReference type="GO" id="GO:0019774">
    <property type="term" value="C:proteasome core complex, beta-subunit complex"/>
    <property type="evidence" value="ECO:0007669"/>
    <property type="project" value="InterPro"/>
</dbReference>
<dbReference type="Gene3D" id="3.60.20.10">
    <property type="entry name" value="Glutamine Phosphoribosylpyrophosphate, subunit 1, domain 1"/>
    <property type="match status" value="1"/>
</dbReference>
<comment type="similarity">
    <text evidence="6">Belongs to the peptidase T1B family.</text>
</comment>
<dbReference type="FunFam" id="3.60.20.10:FF:000003">
    <property type="entry name" value="Proteasome subunit beta type-3"/>
    <property type="match status" value="1"/>
</dbReference>
<comment type="caution">
    <text evidence="7">The sequence shown here is derived from an EMBL/GenBank/DDBJ whole genome shotgun (WGS) entry which is preliminary data.</text>
</comment>
<dbReference type="InterPro" id="IPR033811">
    <property type="entry name" value="Proteasome_beta_3"/>
</dbReference>
<evidence type="ECO:0000256" key="1">
    <source>
        <dbReference type="ARBA" id="ARBA00022490"/>
    </source>
</evidence>
<evidence type="ECO:0000256" key="5">
    <source>
        <dbReference type="ARBA" id="ARBA00026071"/>
    </source>
</evidence>
<dbReference type="InterPro" id="IPR029055">
    <property type="entry name" value="Ntn_hydrolases_N"/>
</dbReference>
<dbReference type="PANTHER" id="PTHR32194:SF10">
    <property type="entry name" value="PROTEASOME SUBUNIT BETA TYPE-3"/>
    <property type="match status" value="1"/>
</dbReference>
<dbReference type="Proteomes" id="UP000298663">
    <property type="component" value="Unassembled WGS sequence"/>
</dbReference>
<comment type="subcellular location">
    <subcellularLocation>
        <location evidence="6">Cytoplasm</location>
    </subcellularLocation>
    <subcellularLocation>
        <location evidence="6">Nucleus</location>
    </subcellularLocation>
</comment>
<evidence type="ECO:0000256" key="3">
    <source>
        <dbReference type="ARBA" id="ARBA00023242"/>
    </source>
</evidence>
<dbReference type="AlphaFoldDB" id="A0A4U5NFA6"/>
<name>A0A4U5NFA6_STECR</name>
<organism evidence="7 8">
    <name type="scientific">Steinernema carpocapsae</name>
    <name type="common">Entomopathogenic nematode</name>
    <dbReference type="NCBI Taxonomy" id="34508"/>
    <lineage>
        <taxon>Eukaryota</taxon>
        <taxon>Metazoa</taxon>
        <taxon>Ecdysozoa</taxon>
        <taxon>Nematoda</taxon>
        <taxon>Chromadorea</taxon>
        <taxon>Rhabditida</taxon>
        <taxon>Tylenchina</taxon>
        <taxon>Panagrolaimomorpha</taxon>
        <taxon>Strongyloidoidea</taxon>
        <taxon>Steinernematidae</taxon>
        <taxon>Steinernema</taxon>
    </lineage>
</organism>
<reference evidence="7 8" key="2">
    <citation type="journal article" date="2019" name="G3 (Bethesda)">
        <title>Hybrid Assembly of the Genome of the Entomopathogenic Nematode Steinernema carpocapsae Identifies the X-Chromosome.</title>
        <authorList>
            <person name="Serra L."/>
            <person name="Macchietto M."/>
            <person name="Macias-Munoz A."/>
            <person name="McGill C.J."/>
            <person name="Rodriguez I.M."/>
            <person name="Rodriguez B."/>
            <person name="Murad R."/>
            <person name="Mortazavi A."/>
        </authorList>
    </citation>
    <scope>NUCLEOTIDE SEQUENCE [LARGE SCALE GENOMIC DNA]</scope>
    <source>
        <strain evidence="7 8">ALL</strain>
    </source>
</reference>
<dbReference type="PROSITE" id="PS51476">
    <property type="entry name" value="PROTEASOME_BETA_2"/>
    <property type="match status" value="1"/>
</dbReference>
<keyword evidence="8" id="KW-1185">Reference proteome</keyword>
<dbReference type="PROSITE" id="PS00854">
    <property type="entry name" value="PROTEASOME_BETA_1"/>
    <property type="match status" value="1"/>
</dbReference>
<dbReference type="GO" id="GO:0043161">
    <property type="term" value="P:proteasome-mediated ubiquitin-dependent protein catabolic process"/>
    <property type="evidence" value="ECO:0007669"/>
    <property type="project" value="InterPro"/>
</dbReference>
<dbReference type="EMBL" id="AZBU02000004">
    <property type="protein sequence ID" value="TKR81648.1"/>
    <property type="molecule type" value="Genomic_DNA"/>
</dbReference>
<gene>
    <name evidence="7" type="ORF">L596_015487</name>
</gene>
<dbReference type="STRING" id="34508.A0A4U5NFA6"/>
<evidence type="ECO:0000256" key="6">
    <source>
        <dbReference type="RuleBase" id="RU004203"/>
    </source>
</evidence>
<dbReference type="CDD" id="cd03759">
    <property type="entry name" value="proteasome_beta_type_3"/>
    <property type="match status" value="1"/>
</dbReference>
<proteinExistence type="inferred from homology"/>
<sequence>MRRDDPKWLAIMGIMSYSGGTVLAMAGKDCVCIASDLRLGEQMTTIATDFPKIAQIAERVYLGVGGFHSDTKTIIDKMNFRRVLYELRESRHLRPEVAATMLSNLQYHHRFGSYFAEPIIAGLDMDTLKPYICGMDTIGCIAAPRDFVAVGTGAEYLLGVCEGFWRPDMNSEELFEATAQSLLSGLERDAASGWGALVYTVTKDKVNVKTIKARMD</sequence>
<dbReference type="SUPFAM" id="SSF56235">
    <property type="entry name" value="N-terminal nucleophile aminohydrolases (Ntn hydrolases)"/>
    <property type="match status" value="1"/>
</dbReference>
<evidence type="ECO:0000256" key="2">
    <source>
        <dbReference type="ARBA" id="ARBA00022942"/>
    </source>
</evidence>
<keyword evidence="3 6" id="KW-0539">Nucleus</keyword>
<keyword evidence="2 6" id="KW-0647">Proteasome</keyword>
<dbReference type="OrthoDB" id="204949at2759"/>
<dbReference type="InterPro" id="IPR016050">
    <property type="entry name" value="Proteasome_bsu_CS"/>
</dbReference>
<dbReference type="Pfam" id="PF00227">
    <property type="entry name" value="Proteasome"/>
    <property type="match status" value="1"/>
</dbReference>
<dbReference type="PANTHER" id="PTHR32194">
    <property type="entry name" value="METALLOPROTEASE TLDD"/>
    <property type="match status" value="1"/>
</dbReference>
<dbReference type="GO" id="GO:0005634">
    <property type="term" value="C:nucleus"/>
    <property type="evidence" value="ECO:0007669"/>
    <property type="project" value="UniProtKB-SubCell"/>
</dbReference>
<comment type="subunit">
    <text evidence="5">The 26S proteasome consists of a 20S proteasome core and two 19S regulatory subunits. The 20S proteasome core is composed of 28 subunits that are arranged in four stacked rings, resulting in a barrel-shaped structure. The two end rings are each formed by seven alpha subunits, and the two central rings are each formed by seven beta subunits. The catalytic chamber with the active sites is on the inside of the barrel.</text>
</comment>
<dbReference type="GO" id="GO:0005737">
    <property type="term" value="C:cytoplasm"/>
    <property type="evidence" value="ECO:0007669"/>
    <property type="project" value="UniProtKB-SubCell"/>
</dbReference>
<keyword evidence="1 6" id="KW-0963">Cytoplasm</keyword>
<comment type="function">
    <text evidence="6">Component of the proteasome, a multicatalytic proteinase complex which is characterized by its ability to cleave peptides with Arg, Phe, Tyr, Leu, and Glu adjacent to the leaving group at neutral or slightly basic pH. The proteasome has an ATP-dependent proteolytic activity.</text>
</comment>